<organism evidence="7 8">
    <name type="scientific">Cystobacter ferrugineus</name>
    <dbReference type="NCBI Taxonomy" id="83449"/>
    <lineage>
        <taxon>Bacteria</taxon>
        <taxon>Pseudomonadati</taxon>
        <taxon>Myxococcota</taxon>
        <taxon>Myxococcia</taxon>
        <taxon>Myxococcales</taxon>
        <taxon>Cystobacterineae</taxon>
        <taxon>Archangiaceae</taxon>
        <taxon>Cystobacter</taxon>
    </lineage>
</organism>
<dbReference type="EMBL" id="MPIN01000028">
    <property type="protein sequence ID" value="OJH33773.1"/>
    <property type="molecule type" value="Genomic_DNA"/>
</dbReference>
<dbReference type="PANTHER" id="PTHR42978">
    <property type="entry name" value="QUORUM-QUENCHING LACTONASE YTNP-RELATED-RELATED"/>
    <property type="match status" value="1"/>
</dbReference>
<dbReference type="CDD" id="cd07729">
    <property type="entry name" value="AHL_lactonase_MBL-fold"/>
    <property type="match status" value="1"/>
</dbReference>
<dbReference type="Pfam" id="PF00753">
    <property type="entry name" value="Lactamase_B"/>
    <property type="match status" value="1"/>
</dbReference>
<dbReference type="STRING" id="83449.BON30_47010"/>
<dbReference type="InterPro" id="IPR051013">
    <property type="entry name" value="MBL_superfamily_lactonases"/>
</dbReference>
<dbReference type="GO" id="GO:0016787">
    <property type="term" value="F:hydrolase activity"/>
    <property type="evidence" value="ECO:0007669"/>
    <property type="project" value="UniProtKB-KW"/>
</dbReference>
<dbReference type="InterPro" id="IPR036866">
    <property type="entry name" value="RibonucZ/Hydroxyglut_hydro"/>
</dbReference>
<comment type="cofactor">
    <cofactor evidence="1">
        <name>Zn(2+)</name>
        <dbReference type="ChEBI" id="CHEBI:29105"/>
    </cofactor>
</comment>
<dbReference type="RefSeq" id="WP_071905195.1">
    <property type="nucleotide sequence ID" value="NZ_MPIN01000028.1"/>
</dbReference>
<dbReference type="Proteomes" id="UP000182229">
    <property type="component" value="Unassembled WGS sequence"/>
</dbReference>
<keyword evidence="5" id="KW-0862">Zinc</keyword>
<sequence>MTDVRRLYILLCGYELLPKSVSVRGAPPSLLMCEPVCAYLLETARGWVLFDAGIDSARLKDPVQRERFLTAPGSVAAPIVQPEHELLPQLARLGVAPEDVQAVIISHTHYDHTGHAKHFTRAALYMQRREYEYAMGAHGNPAVFDDDLRLPGREWRLVDGDWELMPGVRGILTAGHMPGHQSLLVELPRGGTKILVADAGDLRENFEQEVAPGECPDPAQGIASIRKLKALRDATGGDLVLFHDPNDVHPRPRAPDFYE</sequence>
<evidence type="ECO:0000256" key="1">
    <source>
        <dbReference type="ARBA" id="ARBA00001947"/>
    </source>
</evidence>
<evidence type="ECO:0000256" key="4">
    <source>
        <dbReference type="ARBA" id="ARBA00022801"/>
    </source>
</evidence>
<dbReference type="PANTHER" id="PTHR42978:SF2">
    <property type="entry name" value="102 KBASES UNSTABLE REGION: FROM 1 TO 119443"/>
    <property type="match status" value="1"/>
</dbReference>
<dbReference type="Gene3D" id="3.60.15.10">
    <property type="entry name" value="Ribonuclease Z/Hydroxyacylglutathione hydrolase-like"/>
    <property type="match status" value="1"/>
</dbReference>
<evidence type="ECO:0000313" key="8">
    <source>
        <dbReference type="Proteomes" id="UP000182229"/>
    </source>
</evidence>
<evidence type="ECO:0000256" key="3">
    <source>
        <dbReference type="ARBA" id="ARBA00022723"/>
    </source>
</evidence>
<dbReference type="OrthoDB" id="9773738at2"/>
<evidence type="ECO:0000259" key="6">
    <source>
        <dbReference type="SMART" id="SM00849"/>
    </source>
</evidence>
<dbReference type="GO" id="GO:0046872">
    <property type="term" value="F:metal ion binding"/>
    <property type="evidence" value="ECO:0007669"/>
    <property type="project" value="UniProtKB-KW"/>
</dbReference>
<evidence type="ECO:0000256" key="5">
    <source>
        <dbReference type="ARBA" id="ARBA00022833"/>
    </source>
</evidence>
<dbReference type="InterPro" id="IPR001279">
    <property type="entry name" value="Metallo-B-lactamas"/>
</dbReference>
<comment type="similarity">
    <text evidence="2">Belongs to the metallo-beta-lactamase superfamily.</text>
</comment>
<dbReference type="SMART" id="SM00849">
    <property type="entry name" value="Lactamase_B"/>
    <property type="match status" value="1"/>
</dbReference>
<dbReference type="AlphaFoldDB" id="A0A1L9AV12"/>
<evidence type="ECO:0000256" key="2">
    <source>
        <dbReference type="ARBA" id="ARBA00007749"/>
    </source>
</evidence>
<protein>
    <recommendedName>
        <fullName evidence="6">Metallo-beta-lactamase domain-containing protein</fullName>
    </recommendedName>
</protein>
<keyword evidence="3" id="KW-0479">Metal-binding</keyword>
<accession>A0A1L9AV12</accession>
<proteinExistence type="inferred from homology"/>
<keyword evidence="4" id="KW-0378">Hydrolase</keyword>
<gene>
    <name evidence="7" type="ORF">BON30_47010</name>
</gene>
<comment type="caution">
    <text evidence="7">The sequence shown here is derived from an EMBL/GenBank/DDBJ whole genome shotgun (WGS) entry which is preliminary data.</text>
</comment>
<evidence type="ECO:0000313" key="7">
    <source>
        <dbReference type="EMBL" id="OJH33773.1"/>
    </source>
</evidence>
<feature type="domain" description="Metallo-beta-lactamase" evidence="6">
    <location>
        <begin position="35"/>
        <end position="243"/>
    </location>
</feature>
<reference evidence="8" key="1">
    <citation type="submission" date="2016-11" db="EMBL/GenBank/DDBJ databases">
        <authorList>
            <person name="Shukria A."/>
            <person name="Stevens D.C."/>
        </authorList>
    </citation>
    <scope>NUCLEOTIDE SEQUENCE [LARGE SCALE GENOMIC DNA]</scope>
    <source>
        <strain evidence="8">Cbfe23</strain>
    </source>
</reference>
<dbReference type="SUPFAM" id="SSF56281">
    <property type="entry name" value="Metallo-hydrolase/oxidoreductase"/>
    <property type="match status" value="1"/>
</dbReference>
<name>A0A1L9AV12_9BACT</name>
<reference evidence="7 8" key="2">
    <citation type="submission" date="2016-12" db="EMBL/GenBank/DDBJ databases">
        <title>Draft Genome Sequence of Cystobacter ferrugineus Strain Cbfe23.</title>
        <authorList>
            <person name="Akbar S."/>
            <person name="Dowd S.E."/>
            <person name="Stevens D.C."/>
        </authorList>
    </citation>
    <scope>NUCLEOTIDE SEQUENCE [LARGE SCALE GENOMIC DNA]</scope>
    <source>
        <strain evidence="7 8">Cbfe23</strain>
    </source>
</reference>
<keyword evidence="8" id="KW-1185">Reference proteome</keyword>